<evidence type="ECO:0000259" key="8">
    <source>
        <dbReference type="PROSITE" id="PS50049"/>
    </source>
</evidence>
<evidence type="ECO:0000313" key="9">
    <source>
        <dbReference type="Proteomes" id="UP001652627"/>
    </source>
</evidence>
<dbReference type="Gene3D" id="2.60.120.40">
    <property type="match status" value="2"/>
</dbReference>
<accession>A0ABM4G1L9</accession>
<comment type="subcellular location">
    <subcellularLocation>
        <location evidence="1">Secreted</location>
    </subcellularLocation>
</comment>
<reference evidence="10" key="1">
    <citation type="submission" date="2025-08" db="UniProtKB">
        <authorList>
            <consortium name="RefSeq"/>
        </authorList>
    </citation>
    <scope>IDENTIFICATION</scope>
    <source>
        <tissue evidence="10">Blood</tissue>
    </source>
</reference>
<evidence type="ECO:0000313" key="10">
    <source>
        <dbReference type="RefSeq" id="XP_067171105.1"/>
    </source>
</evidence>
<protein>
    <recommendedName>
        <fullName evidence="8">THD domain-containing protein</fullName>
    </recommendedName>
</protein>
<feature type="domain" description="THD" evidence="8">
    <location>
        <begin position="99"/>
        <end position="240"/>
    </location>
</feature>
<dbReference type="PROSITE" id="PS00251">
    <property type="entry name" value="THD_1"/>
    <property type="match status" value="1"/>
</dbReference>
<dbReference type="GeneID" id="136995191"/>
<feature type="domain" description="THD" evidence="8">
    <location>
        <begin position="343"/>
        <end position="477"/>
    </location>
</feature>
<organism evidence="9 10">
    <name type="scientific">Apteryx mantelli</name>
    <name type="common">North Island brown kiwi</name>
    <dbReference type="NCBI Taxonomy" id="2696672"/>
    <lineage>
        <taxon>Eukaryota</taxon>
        <taxon>Metazoa</taxon>
        <taxon>Chordata</taxon>
        <taxon>Craniata</taxon>
        <taxon>Vertebrata</taxon>
        <taxon>Euteleostomi</taxon>
        <taxon>Archelosauria</taxon>
        <taxon>Archosauria</taxon>
        <taxon>Dinosauria</taxon>
        <taxon>Saurischia</taxon>
        <taxon>Theropoda</taxon>
        <taxon>Coelurosauria</taxon>
        <taxon>Aves</taxon>
        <taxon>Palaeognathae</taxon>
        <taxon>Apterygiformes</taxon>
        <taxon>Apterygidae</taxon>
        <taxon>Apteryx</taxon>
    </lineage>
</organism>
<dbReference type="InterPro" id="IPR008983">
    <property type="entry name" value="Tumour_necrosis_fac-like_dom"/>
</dbReference>
<keyword evidence="3" id="KW-0202">Cytokine</keyword>
<evidence type="ECO:0000256" key="7">
    <source>
        <dbReference type="SAM" id="MobiDB-lite"/>
    </source>
</evidence>
<dbReference type="InterPro" id="IPR021184">
    <property type="entry name" value="TNF_CS"/>
</dbReference>
<feature type="compositionally biased region" description="Basic residues" evidence="7">
    <location>
        <begin position="76"/>
        <end position="92"/>
    </location>
</feature>
<dbReference type="SUPFAM" id="SSF49842">
    <property type="entry name" value="TNF-like"/>
    <property type="match status" value="2"/>
</dbReference>
<dbReference type="PROSITE" id="PS50049">
    <property type="entry name" value="THD_2"/>
    <property type="match status" value="2"/>
</dbReference>
<dbReference type="RefSeq" id="XP_067171105.1">
    <property type="nucleotide sequence ID" value="XM_067315004.1"/>
</dbReference>
<evidence type="ECO:0000256" key="6">
    <source>
        <dbReference type="ARBA" id="ARBA00023180"/>
    </source>
</evidence>
<evidence type="ECO:0000256" key="2">
    <source>
        <dbReference type="ARBA" id="ARBA00008670"/>
    </source>
</evidence>
<evidence type="ECO:0000256" key="4">
    <source>
        <dbReference type="ARBA" id="ARBA00022525"/>
    </source>
</evidence>
<name>A0ABM4G1L9_9AVES</name>
<evidence type="ECO:0000256" key="3">
    <source>
        <dbReference type="ARBA" id="ARBA00022514"/>
    </source>
</evidence>
<sequence length="477" mass="50437">MGRLRGSGALRGARLVLLGSAAGAALSLAGLSLGLALGAWARGAAPAAQALLQGGASALEPPGLLPRGLSQEQPRPPRHRRAAPRKRPRSRKAAAAPAWAAHYEVQAGASRDGILAEADGTIRGWAESRLNATSPLSYDPASGGFRVARPGLYYLYSQAHFDEAGTAYLKLEVAVGGALALRCLEQLPPPRPGDAGARLRGCRLGGLLALPPAAPLALRTLPRVRLKPEPYLTYFGLFQVPAEGPGRLGPWEQFGGGGRQVRGRGSAARTPGPMGAGGRWLAGGAALGALLCLAAVLEQRRELGALRAQLEELRGRLQDPWGGRDRRELGTPPARAWESRTRAVLHLVPNSRFSVGEGDVTEVAWEPALRQGRALEPAGPLVTVRSPGLYLVYSQVLFTDPTFTMGQVLVRGGRRGPPQPLLRCVRSMAAPPRAHASCFTAGVFRLRSGDRLHLRVPRANASFDLSAHGTFLGIVRL</sequence>
<evidence type="ECO:0000256" key="1">
    <source>
        <dbReference type="ARBA" id="ARBA00004613"/>
    </source>
</evidence>
<comment type="similarity">
    <text evidence="2">Belongs to the tumor necrosis factor family.</text>
</comment>
<proteinExistence type="inferred from homology"/>
<keyword evidence="4" id="KW-0964">Secreted</keyword>
<feature type="region of interest" description="Disordered" evidence="7">
    <location>
        <begin position="62"/>
        <end position="96"/>
    </location>
</feature>
<keyword evidence="6" id="KW-0325">Glycoprotein</keyword>
<dbReference type="Pfam" id="PF00229">
    <property type="entry name" value="TNF"/>
    <property type="match status" value="2"/>
</dbReference>
<dbReference type="InterPro" id="IPR006052">
    <property type="entry name" value="TNF_dom"/>
</dbReference>
<dbReference type="InterPro" id="IPR051748">
    <property type="entry name" value="TNF_Ligand_Superfamily"/>
</dbReference>
<dbReference type="Proteomes" id="UP001652627">
    <property type="component" value="Chromosome 40"/>
</dbReference>
<dbReference type="SMART" id="SM00207">
    <property type="entry name" value="TNF"/>
    <property type="match status" value="2"/>
</dbReference>
<dbReference type="PANTHER" id="PTHR15151">
    <property type="entry name" value="PROTEIN EIGER"/>
    <property type="match status" value="1"/>
</dbReference>
<keyword evidence="5" id="KW-1015">Disulfide bond</keyword>
<dbReference type="PANTHER" id="PTHR15151:SF12">
    <property type="entry name" value="TUMOR NECROSIS FACTOR LIGAND SUPERFAMILY MEMBER 13"/>
    <property type="match status" value="1"/>
</dbReference>
<evidence type="ECO:0000256" key="5">
    <source>
        <dbReference type="ARBA" id="ARBA00023157"/>
    </source>
</evidence>
<keyword evidence="9" id="KW-1185">Reference proteome</keyword>
<gene>
    <name evidence="10" type="primary">LOC136995191</name>
</gene>